<dbReference type="EMBL" id="CP129968">
    <property type="protein sequence ID" value="WKK79081.2"/>
    <property type="molecule type" value="Genomic_DNA"/>
</dbReference>
<dbReference type="AlphaFoldDB" id="A0AA49GBC1"/>
<protein>
    <submittedName>
        <fullName evidence="1">Thioredoxin-like domain-containing protein</fullName>
    </submittedName>
</protein>
<accession>A0AA49GBC1</accession>
<evidence type="ECO:0000313" key="1">
    <source>
        <dbReference type="EMBL" id="WKK79081.2"/>
    </source>
</evidence>
<dbReference type="RefSeq" id="WP_322347182.1">
    <property type="nucleotide sequence ID" value="NZ_CP129968.2"/>
</dbReference>
<reference evidence="1" key="1">
    <citation type="submission" date="2023-08" db="EMBL/GenBank/DDBJ databases">
        <title>Comparative genomics and taxonomic characterization of three novel marine species of genus Marivirga.</title>
        <authorList>
            <person name="Muhammad N."/>
            <person name="Kim S.-G."/>
        </authorList>
    </citation>
    <scope>NUCLEOTIDE SEQUENCE</scope>
    <source>
        <strain evidence="1">BKB1-2</strain>
    </source>
</reference>
<dbReference type="SUPFAM" id="SSF52833">
    <property type="entry name" value="Thioredoxin-like"/>
    <property type="match status" value="1"/>
</dbReference>
<sequence>MKSIFILLTFTVYTLSISANTVSFLHKSSHKVKLSDAAYPTALIIKAQFEYPESTVFNINDDKIYHFYTLNYRNQDYYLWIENLSHDIEIDLERISKQSGYLLLLKQEWYKKDFSDQSTELNRIHTLDMYYKFAVDSLLKLANNNDDYRSDNSYSTIVWDKKSAKKLFNYAIENFDSTIEDEYIHFVPSYIEYWHLLYKLYYKYFHTTSFKGLDNPRVKAQIEKDFSLPESKLLTFHHFFNSTLTESDLKANLRLYESKLSPREIEIAESLIQKKAIQNTILNSEIDFIFGLDIDDALKAYLLRDGNEKKSLLIFWSTWDRGMNSEFSLLNEIKDEFDQTYNFIHLCIDAYEQPEKTKSFVYQNNISGHHLFPQEEKAFRNSIYRKSLKIREFPFYSIVDQNGEILESESIPLSVSNRLGNKLKYYSKK</sequence>
<dbReference type="KEGG" id="marp:QYS47_16450"/>
<proteinExistence type="predicted"/>
<name>A0AA49GBC1_9BACT</name>
<dbReference type="Gene3D" id="3.40.30.10">
    <property type="entry name" value="Glutaredoxin"/>
    <property type="match status" value="1"/>
</dbReference>
<dbReference type="Proteomes" id="UP001232019">
    <property type="component" value="Chromosome"/>
</dbReference>
<dbReference type="InterPro" id="IPR036249">
    <property type="entry name" value="Thioredoxin-like_sf"/>
</dbReference>
<organism evidence="1">
    <name type="scientific">Marivirga arenosa</name>
    <dbReference type="NCBI Taxonomy" id="3059076"/>
    <lineage>
        <taxon>Bacteria</taxon>
        <taxon>Pseudomonadati</taxon>
        <taxon>Bacteroidota</taxon>
        <taxon>Cytophagia</taxon>
        <taxon>Cytophagales</taxon>
        <taxon>Marivirgaceae</taxon>
        <taxon>Marivirga</taxon>
    </lineage>
</organism>
<gene>
    <name evidence="1" type="ORF">QYS47_16450</name>
</gene>